<dbReference type="EMBL" id="FLQX01000110">
    <property type="protein sequence ID" value="SBT06481.1"/>
    <property type="molecule type" value="Genomic_DNA"/>
</dbReference>
<gene>
    <name evidence="2" type="ORF">ACCAA_340011</name>
</gene>
<evidence type="ECO:0000313" key="2">
    <source>
        <dbReference type="EMBL" id="SBT06481.1"/>
    </source>
</evidence>
<evidence type="ECO:0000313" key="3">
    <source>
        <dbReference type="Proteomes" id="UP000199169"/>
    </source>
</evidence>
<name>A0A1A8XPB8_9PROT</name>
<evidence type="ECO:0000256" key="1">
    <source>
        <dbReference type="SAM" id="SignalP"/>
    </source>
</evidence>
<protein>
    <recommendedName>
        <fullName evidence="4">Cytochrome c domain-containing protein</fullName>
    </recommendedName>
</protein>
<evidence type="ECO:0008006" key="4">
    <source>
        <dbReference type="Google" id="ProtNLM"/>
    </source>
</evidence>
<keyword evidence="3" id="KW-1185">Reference proteome</keyword>
<feature type="chain" id="PRO_5008381616" description="Cytochrome c domain-containing protein" evidence="1">
    <location>
        <begin position="27"/>
        <end position="718"/>
    </location>
</feature>
<organism evidence="2 3">
    <name type="scientific">Candidatus Accumulibacter aalborgensis</name>
    <dbReference type="NCBI Taxonomy" id="1860102"/>
    <lineage>
        <taxon>Bacteria</taxon>
        <taxon>Pseudomonadati</taxon>
        <taxon>Pseudomonadota</taxon>
        <taxon>Betaproteobacteria</taxon>
        <taxon>Candidatus Accumulibacter</taxon>
    </lineage>
</organism>
<keyword evidence="1" id="KW-0732">Signal</keyword>
<reference evidence="2 3" key="1">
    <citation type="submission" date="2016-06" db="EMBL/GenBank/DDBJ databases">
        <authorList>
            <person name="Kjaerup R.B."/>
            <person name="Dalgaard T.S."/>
            <person name="Juul-Madsen H.R."/>
        </authorList>
    </citation>
    <scope>NUCLEOTIDE SEQUENCE [LARGE SCALE GENOMIC DNA]</scope>
    <source>
        <strain evidence="2">3</strain>
    </source>
</reference>
<dbReference type="AlphaFoldDB" id="A0A1A8XPB8"/>
<accession>A0A1A8XPB8</accession>
<dbReference type="Proteomes" id="UP000199169">
    <property type="component" value="Unassembled WGS sequence"/>
</dbReference>
<dbReference type="RefSeq" id="WP_186407185.1">
    <property type="nucleotide sequence ID" value="NZ_FLQX01000110.1"/>
</dbReference>
<feature type="signal peptide" evidence="1">
    <location>
        <begin position="1"/>
        <end position="26"/>
    </location>
</feature>
<sequence length="718" mass="77038">MSPRKALLTGLLGLVCAWAAVVQVLAAELPTPVRVVDPADPGENLPSRGRSLFDRIFAVTRGGQTKIDLPFPFELLLARLDAQLQSDPASALPPAKRVLIPLGRSLQRTAAAPDYFAYPRVVVAIDRQPATAAAPLLKDRLYIGYQEKSAILEIISYNEDAGRFEFQLVKDYRAGGKPRVIYANRTLCFACHQNGSPIFSRALWDETNANPQVAALLLASGRRFYGIAPERGIDIPYAIDNATERANGFALTQHLWREGCGATDRAAQRCRAGLFAAALRHALSGGQPWAPDARFEQTVAAPLRDEGRRRWPGGLAAGNPDIPNRNPLQGVANWPPDRAGQLALAHVPARFDPLLPRPPRGSWQADDPDGLRQLVTGLAEFVADPDRLRLESSLARTPTAPLRVTLPCRIDASVPASRWALRCAAKGGMLLEGSLFLHSGRPTGGQLTRLTLPGGTALNNLELMLIGQATPSRATLLAQAGGRPARTAEGNAIGRIEFRRGADPTSSDYSGEASVEIRQEFPVLEQAIDRLAAGPEAATLFAPAPLPREKLFAALFAELGAGAPTPCCQAARLLLPPELEVPAVASGQSPGAAGETAARAFHPYCAACHQTAETFPPNFLQGGPAEVASKLRHCAPRIYVRLAMADVAQEQREKTPMPPASVLPAFATDARAWRESPARAVLLTLVEDWLHGETGHPPQLKAMLAGGYEALRPCLPPH</sequence>
<proteinExistence type="predicted"/>
<dbReference type="STRING" id="1860102.ACCAA_340011"/>